<keyword evidence="2" id="KW-0489">Methyltransferase</keyword>
<protein>
    <submittedName>
        <fullName evidence="2">Methyltransferase domain-containing protein</fullName>
    </submittedName>
</protein>
<reference evidence="3" key="1">
    <citation type="submission" date="2019-08" db="EMBL/GenBank/DDBJ databases">
        <title>Limnoglobus roseus gen. nov., sp. nov., a novel freshwater planctomycete with a giant genome from the family Gemmataceae.</title>
        <authorList>
            <person name="Kulichevskaya I.S."/>
            <person name="Naumoff D.G."/>
            <person name="Miroshnikov K."/>
            <person name="Ivanova A."/>
            <person name="Philippov D.A."/>
            <person name="Hakobyan A."/>
            <person name="Rijpstra I.C."/>
            <person name="Sinninghe Damste J.S."/>
            <person name="Liesack W."/>
            <person name="Dedysh S.N."/>
        </authorList>
    </citation>
    <scope>NUCLEOTIDE SEQUENCE [LARGE SCALE GENOMIC DNA]</scope>
    <source>
        <strain evidence="3">PX52</strain>
    </source>
</reference>
<dbReference type="PANTHER" id="PTHR14911:SF13">
    <property type="entry name" value="TRNA (GUANINE(6)-N2)-METHYLTRANSFERASE THUMP3"/>
    <property type="match status" value="1"/>
</dbReference>
<dbReference type="RefSeq" id="WP_149111877.1">
    <property type="nucleotide sequence ID" value="NZ_CP042425.1"/>
</dbReference>
<dbReference type="GO" id="GO:0016423">
    <property type="term" value="F:tRNA (guanine) methyltransferase activity"/>
    <property type="evidence" value="ECO:0007669"/>
    <property type="project" value="TreeGrafter"/>
</dbReference>
<dbReference type="InterPro" id="IPR000241">
    <property type="entry name" value="RlmKL-like_Mtase"/>
</dbReference>
<dbReference type="InterPro" id="IPR029063">
    <property type="entry name" value="SAM-dependent_MTases_sf"/>
</dbReference>
<dbReference type="GO" id="GO:0030488">
    <property type="term" value="P:tRNA methylation"/>
    <property type="evidence" value="ECO:0007669"/>
    <property type="project" value="TreeGrafter"/>
</dbReference>
<keyword evidence="2" id="KW-0808">Transferase</keyword>
<organism evidence="2 3">
    <name type="scientific">Limnoglobus roseus</name>
    <dbReference type="NCBI Taxonomy" id="2598579"/>
    <lineage>
        <taxon>Bacteria</taxon>
        <taxon>Pseudomonadati</taxon>
        <taxon>Planctomycetota</taxon>
        <taxon>Planctomycetia</taxon>
        <taxon>Gemmatales</taxon>
        <taxon>Gemmataceae</taxon>
        <taxon>Limnoglobus</taxon>
    </lineage>
</organism>
<dbReference type="AlphaFoldDB" id="A0A5C1AD09"/>
<dbReference type="GO" id="GO:0003676">
    <property type="term" value="F:nucleic acid binding"/>
    <property type="evidence" value="ECO:0007669"/>
    <property type="project" value="InterPro"/>
</dbReference>
<dbReference type="CDD" id="cd02440">
    <property type="entry name" value="AdoMet_MTases"/>
    <property type="match status" value="1"/>
</dbReference>
<proteinExistence type="predicted"/>
<dbReference type="KEGG" id="lrs:PX52LOC_04222"/>
<dbReference type="InterPro" id="IPR002052">
    <property type="entry name" value="DNA_methylase_N6_adenine_CS"/>
</dbReference>
<dbReference type="OrthoDB" id="9791556at2"/>
<evidence type="ECO:0000259" key="1">
    <source>
        <dbReference type="Pfam" id="PF01170"/>
    </source>
</evidence>
<dbReference type="PANTHER" id="PTHR14911">
    <property type="entry name" value="THUMP DOMAIN-CONTAINING"/>
    <property type="match status" value="1"/>
</dbReference>
<evidence type="ECO:0000313" key="2">
    <source>
        <dbReference type="EMBL" id="QEL17239.1"/>
    </source>
</evidence>
<keyword evidence="3" id="KW-1185">Reference proteome</keyword>
<dbReference type="Pfam" id="PF01170">
    <property type="entry name" value="UPF0020"/>
    <property type="match status" value="1"/>
</dbReference>
<feature type="domain" description="Ribosomal RNA large subunit methyltransferase K/L-like methyltransferase" evidence="1">
    <location>
        <begin position="184"/>
        <end position="352"/>
    </location>
</feature>
<dbReference type="EMBL" id="CP042425">
    <property type="protein sequence ID" value="QEL17239.1"/>
    <property type="molecule type" value="Genomic_DNA"/>
</dbReference>
<gene>
    <name evidence="2" type="ORF">PX52LOC_04222</name>
</gene>
<name>A0A5C1AD09_9BACT</name>
<dbReference type="CDD" id="cd11715">
    <property type="entry name" value="THUMP_AdoMetMT"/>
    <property type="match status" value="1"/>
</dbReference>
<dbReference type="Proteomes" id="UP000324974">
    <property type="component" value="Chromosome"/>
</dbReference>
<sequence>MARRSKSEDTPLPPLYAMLHAGLEPVVADEITRDLGGEVKKTRRGTVIFRLNTIDEDVVQLRTTEDVYLLAWGSDTLTYKAADLKSIEQWTAKQPDWKRLFQIHHAVRGMPKGKPTFHLVCQMTGEHGFRRVDALDAMADGLKGKIPGTWQPADENAWLEIWLTITGRTAVCGVRLSDRTMRHRAYKREHVAASLRPSVAGAMVRLAGAAPDMTVLDPFCGAGTILAEQIELSRRRRAGHVRVIGGDLDATTLLNAQANIERLGPVDLCRWDATALPLAAESVDRIITNPPFGKQLSAPELIPGLYRAAAKEWNRVLRPGGRAVFLVAESVTLREAVKAHGWQQQRELKVRVLGQLAVMSVWQKP</sequence>
<dbReference type="PROSITE" id="PS00092">
    <property type="entry name" value="N6_MTASE"/>
    <property type="match status" value="1"/>
</dbReference>
<dbReference type="SUPFAM" id="SSF53335">
    <property type="entry name" value="S-adenosyl-L-methionine-dependent methyltransferases"/>
    <property type="match status" value="1"/>
</dbReference>
<dbReference type="PRINTS" id="PR00507">
    <property type="entry name" value="N12N6MTFRASE"/>
</dbReference>
<evidence type="ECO:0000313" key="3">
    <source>
        <dbReference type="Proteomes" id="UP000324974"/>
    </source>
</evidence>
<accession>A0A5C1AD09</accession>
<dbReference type="Gene3D" id="3.40.50.150">
    <property type="entry name" value="Vaccinia Virus protein VP39"/>
    <property type="match status" value="1"/>
</dbReference>